<keyword evidence="9 13" id="KW-0378">Hydrolase</keyword>
<evidence type="ECO:0000256" key="10">
    <source>
        <dbReference type="ARBA" id="ARBA00023211"/>
    </source>
</evidence>
<dbReference type="InterPro" id="IPR036075">
    <property type="entry name" value="ARMT-1-like_metal-bd_sf"/>
</dbReference>
<accession>A0A2P4Y3W9</accession>
<dbReference type="OrthoDB" id="541375at2759"/>
<comment type="domain">
    <text evidence="13">Subfamily III proteins have a conserved RTxK motif about 40-50 residues from the C-terminus; the threonine may be replaced by serine or cysteine.</text>
</comment>
<name>A0A2P4Y3W9_9STRA</name>
<reference evidence="15 16" key="1">
    <citation type="journal article" date="2017" name="Genome Biol. Evol.">
        <title>Phytophthora megakarya and P. palmivora, closely related causal agents of cacao black pod rot, underwent increases in genome sizes and gene numbers by different mechanisms.</title>
        <authorList>
            <person name="Ali S.S."/>
            <person name="Shao J."/>
            <person name="Lary D.J."/>
            <person name="Kronmiller B."/>
            <person name="Shen D."/>
            <person name="Strem M.D."/>
            <person name="Amoako-Attah I."/>
            <person name="Akrofi A.Y."/>
            <person name="Begoude B.A."/>
            <person name="Ten Hoopen G.M."/>
            <person name="Coulibaly K."/>
            <person name="Kebe B.I."/>
            <person name="Melnick R.L."/>
            <person name="Guiltinan M.J."/>
            <person name="Tyler B.M."/>
            <person name="Meinhardt L.W."/>
            <person name="Bailey B.A."/>
        </authorList>
    </citation>
    <scope>NUCLEOTIDE SEQUENCE [LARGE SCALE GENOMIC DNA]</scope>
    <source>
        <strain evidence="16">sbr112.9</strain>
    </source>
</reference>
<dbReference type="Gene3D" id="1.20.930.60">
    <property type="match status" value="1"/>
</dbReference>
<keyword evidence="10 13" id="KW-0464">Manganese</keyword>
<dbReference type="PANTHER" id="PTHR12260:SF6">
    <property type="entry name" value="DAMAGE-CONTROL PHOSPHATASE ARMT1"/>
    <property type="match status" value="1"/>
</dbReference>
<comment type="catalytic activity">
    <reaction evidence="12 13">
        <text>beta-D-fructose 6-phosphate = dihydroxyacetone + D-glyceraldehyde 3-phosphate</text>
        <dbReference type="Rhea" id="RHEA:28002"/>
        <dbReference type="ChEBI" id="CHEBI:16016"/>
        <dbReference type="ChEBI" id="CHEBI:57634"/>
        <dbReference type="ChEBI" id="CHEBI:59776"/>
    </reaction>
</comment>
<gene>
    <name evidence="15" type="ORF">PHPALM_10911</name>
</gene>
<evidence type="ECO:0000256" key="9">
    <source>
        <dbReference type="ARBA" id="ARBA00022801"/>
    </source>
</evidence>
<sequence length="429" mass="48615">MGVSKEFIERVQQLDELVANVPDTFAHTTCTVRMPQVLRDCVANNSDRFSSEQTTRLLQLADDLANDAEIPLPSKFPEQAAKSPTSKHSESLLTSKSYTWQNAPWFLVEQYIFHLILLMTDYYTTGFDPFHYSKMAELQGDTPWSLLQTAVGISAQEQVSSQSHHDQLKRFMMLCLWGNKADGTNDKVKSTMHVAGDSLVFDDYLVLVDDSDKVISFLEKKAQESGDAKLIGVEYISDNIGTELLLDLAMADHLLTHNWCGKVTFNVKAEPLYVSDVMPVDVGEHIIEMQRETRTTEVQALGKRLAEYVRKGQIVTRPDTYWNLYTFFWEMPIEMQTRLAQEATLVILKGDLNYRRLLSDRLWPPSTPVEEVVPYFPAAFVAFRILKSIPVMGIPISIVDKLNQEDPTWRLNGEHGTIQSVLTPASVSD</sequence>
<dbReference type="EMBL" id="NCKW01005861">
    <property type="protein sequence ID" value="POM72379.1"/>
    <property type="molecule type" value="Genomic_DNA"/>
</dbReference>
<dbReference type="GO" id="GO:0005634">
    <property type="term" value="C:nucleus"/>
    <property type="evidence" value="ECO:0007669"/>
    <property type="project" value="TreeGrafter"/>
</dbReference>
<feature type="domain" description="Damage-control phosphatase ARMT1-like metal-binding" evidence="14">
    <location>
        <begin position="60"/>
        <end position="395"/>
    </location>
</feature>
<keyword evidence="6" id="KW-0808">Transferase</keyword>
<dbReference type="InterPro" id="IPR039763">
    <property type="entry name" value="ARMT1"/>
</dbReference>
<organism evidence="15 16">
    <name type="scientific">Phytophthora palmivora</name>
    <dbReference type="NCBI Taxonomy" id="4796"/>
    <lineage>
        <taxon>Eukaryota</taxon>
        <taxon>Sar</taxon>
        <taxon>Stramenopiles</taxon>
        <taxon>Oomycota</taxon>
        <taxon>Peronosporomycetes</taxon>
        <taxon>Peronosporales</taxon>
        <taxon>Peronosporaceae</taxon>
        <taxon>Phytophthora</taxon>
    </lineage>
</organism>
<evidence type="ECO:0000256" key="3">
    <source>
        <dbReference type="ARBA" id="ARBA00009519"/>
    </source>
</evidence>
<protein>
    <recommendedName>
        <fullName evidence="13">Sugar phosphate phosphatase</fullName>
        <ecNumber evidence="13">3.1.3.-</ecNumber>
    </recommendedName>
</protein>
<dbReference type="GO" id="GO:0103026">
    <property type="term" value="F:fructose-1-phosphatase activity"/>
    <property type="evidence" value="ECO:0007669"/>
    <property type="project" value="RHEA"/>
</dbReference>
<evidence type="ECO:0000256" key="13">
    <source>
        <dbReference type="RuleBase" id="RU367030"/>
    </source>
</evidence>
<dbReference type="GO" id="GO:0006974">
    <property type="term" value="P:DNA damage response"/>
    <property type="evidence" value="ECO:0007669"/>
    <property type="project" value="TreeGrafter"/>
</dbReference>
<dbReference type="AlphaFoldDB" id="A0A2P4Y3W9"/>
<evidence type="ECO:0000313" key="16">
    <source>
        <dbReference type="Proteomes" id="UP000237271"/>
    </source>
</evidence>
<comment type="catalytic activity">
    <reaction evidence="2 13">
        <text>beta-D-fructose 1-phosphate + H2O = D-fructose + phosphate</text>
        <dbReference type="Rhea" id="RHEA:35603"/>
        <dbReference type="ChEBI" id="CHEBI:15377"/>
        <dbReference type="ChEBI" id="CHEBI:37721"/>
        <dbReference type="ChEBI" id="CHEBI:43474"/>
        <dbReference type="ChEBI" id="CHEBI:138881"/>
    </reaction>
</comment>
<comment type="caution">
    <text evidence="15">The sequence shown here is derived from an EMBL/GenBank/DDBJ whole genome shotgun (WGS) entry which is preliminary data.</text>
</comment>
<comment type="function">
    <text evidence="11">Metal-dependent phosphatase that shows phosphatase activity against several substrates, including fructose-1-phosphate and fructose-6-phosphate. Its preference for fructose-1-phosphate, a strong glycating agent that causes DNA damage rather than a canonical yeast metabolite, suggests a damage-control function in hexose phosphate metabolism. Has also been shown to have O-methyltransferase activity that methylates glutamate residues of target proteins to form gamma-glutamyl methyl ester residues. Possibly methylates PCNA, suggesting it is involved in the DNA damage response.</text>
</comment>
<evidence type="ECO:0000256" key="2">
    <source>
        <dbReference type="ARBA" id="ARBA00001326"/>
    </source>
</evidence>
<keyword evidence="7" id="KW-0949">S-adenosyl-L-methionine</keyword>
<keyword evidence="5" id="KW-0489">Methyltransferase</keyword>
<keyword evidence="8 13" id="KW-0479">Metal-binding</keyword>
<dbReference type="Proteomes" id="UP000237271">
    <property type="component" value="Unassembled WGS sequence"/>
</dbReference>
<dbReference type="PANTHER" id="PTHR12260">
    <property type="entry name" value="DAMAGE-CONTROL PHOSPHATASE ARMT1"/>
    <property type="match status" value="1"/>
</dbReference>
<dbReference type="GO" id="GO:0046872">
    <property type="term" value="F:metal ion binding"/>
    <property type="evidence" value="ECO:0007669"/>
    <property type="project" value="UniProtKB-UniRule"/>
</dbReference>
<evidence type="ECO:0000256" key="7">
    <source>
        <dbReference type="ARBA" id="ARBA00022691"/>
    </source>
</evidence>
<evidence type="ECO:0000256" key="5">
    <source>
        <dbReference type="ARBA" id="ARBA00022603"/>
    </source>
</evidence>
<dbReference type="EC" id="3.1.3.-" evidence="13"/>
<evidence type="ECO:0000256" key="8">
    <source>
        <dbReference type="ARBA" id="ARBA00022723"/>
    </source>
</evidence>
<evidence type="ECO:0000259" key="14">
    <source>
        <dbReference type="Pfam" id="PF01937"/>
    </source>
</evidence>
<comment type="catalytic activity">
    <reaction evidence="1">
        <text>L-glutamyl-[protein] + S-adenosyl-L-methionine = [protein]-L-glutamate 5-O-methyl ester + S-adenosyl-L-homocysteine</text>
        <dbReference type="Rhea" id="RHEA:24452"/>
        <dbReference type="Rhea" id="RHEA-COMP:10208"/>
        <dbReference type="Rhea" id="RHEA-COMP:10311"/>
        <dbReference type="ChEBI" id="CHEBI:29973"/>
        <dbReference type="ChEBI" id="CHEBI:57856"/>
        <dbReference type="ChEBI" id="CHEBI:59789"/>
        <dbReference type="ChEBI" id="CHEBI:82795"/>
    </reaction>
</comment>
<comment type="cofactor">
    <cofactor evidence="13">
        <name>Mn(2+)</name>
        <dbReference type="ChEBI" id="CHEBI:29035"/>
    </cofactor>
    <cofactor evidence="13">
        <name>Ni(2+)</name>
        <dbReference type="ChEBI" id="CHEBI:49786"/>
    </cofactor>
</comment>
<evidence type="ECO:0000256" key="12">
    <source>
        <dbReference type="ARBA" id="ARBA00048809"/>
    </source>
</evidence>
<evidence type="ECO:0000256" key="4">
    <source>
        <dbReference type="ARBA" id="ARBA00022596"/>
    </source>
</evidence>
<keyword evidence="4" id="KW-0533">Nickel</keyword>
<dbReference type="Gene3D" id="3.40.50.10880">
    <property type="entry name" value="Uncharacterised protein PF01937, DUF89, domain 3"/>
    <property type="match status" value="1"/>
</dbReference>
<dbReference type="InterPro" id="IPR002791">
    <property type="entry name" value="ARMT1-like_metal-bd"/>
</dbReference>
<evidence type="ECO:0000256" key="6">
    <source>
        <dbReference type="ARBA" id="ARBA00022679"/>
    </source>
</evidence>
<dbReference type="GO" id="GO:0032259">
    <property type="term" value="P:methylation"/>
    <property type="evidence" value="ECO:0007669"/>
    <property type="project" value="UniProtKB-KW"/>
</dbReference>
<dbReference type="FunFam" id="3.40.50.10880:FF:000002">
    <property type="entry name" value="Acidic residue methyltransferase 1"/>
    <property type="match status" value="1"/>
</dbReference>
<dbReference type="SUPFAM" id="SSF111321">
    <property type="entry name" value="AF1104-like"/>
    <property type="match status" value="1"/>
</dbReference>
<evidence type="ECO:0000313" key="15">
    <source>
        <dbReference type="EMBL" id="POM72379.1"/>
    </source>
</evidence>
<evidence type="ECO:0000256" key="1">
    <source>
        <dbReference type="ARBA" id="ARBA00000807"/>
    </source>
</evidence>
<dbReference type="Pfam" id="PF01937">
    <property type="entry name" value="ARMT1-like_dom"/>
    <property type="match status" value="1"/>
</dbReference>
<dbReference type="GO" id="GO:0097023">
    <property type="term" value="F:fructose 6-phosphate aldolase activity"/>
    <property type="evidence" value="ECO:0007669"/>
    <property type="project" value="RHEA"/>
</dbReference>
<dbReference type="GO" id="GO:0008983">
    <property type="term" value="F:protein-glutamate O-methyltransferase activity"/>
    <property type="evidence" value="ECO:0007669"/>
    <property type="project" value="RHEA"/>
</dbReference>
<proteinExistence type="inferred from homology"/>
<keyword evidence="16" id="KW-1185">Reference proteome</keyword>
<comment type="similarity">
    <text evidence="3 13">Belongs to the damage-control phosphatase family. Sugar phosphate phosphatase III subfamily.</text>
</comment>
<evidence type="ECO:0000256" key="11">
    <source>
        <dbReference type="ARBA" id="ARBA00045980"/>
    </source>
</evidence>